<evidence type="ECO:0000313" key="1">
    <source>
        <dbReference type="EMBL" id="SDD74466.1"/>
    </source>
</evidence>
<organism evidence="1 2">
    <name type="scientific">Algoriphagus faecimaris</name>
    <dbReference type="NCBI Taxonomy" id="686796"/>
    <lineage>
        <taxon>Bacteria</taxon>
        <taxon>Pseudomonadati</taxon>
        <taxon>Bacteroidota</taxon>
        <taxon>Cytophagia</taxon>
        <taxon>Cytophagales</taxon>
        <taxon>Cyclobacteriaceae</taxon>
        <taxon>Algoriphagus</taxon>
    </lineage>
</organism>
<keyword evidence="2" id="KW-1185">Reference proteome</keyword>
<accession>A0A1G6XB51</accession>
<dbReference type="STRING" id="686796.SAMN04488104_10532"/>
<proteinExistence type="predicted"/>
<name>A0A1G6XB51_9BACT</name>
<sequence length="96" mass="11104">MSTRGGQFFWVDNAWNLMNEKANMFDYLPGGRYFYQTDLGKSWVGNYIKSHLINHLDNILWLRFPIMPHGSMPGQPYFGPGIPLENVESNKPVLIL</sequence>
<dbReference type="OrthoDB" id="18561at246875"/>
<dbReference type="AlphaFoldDB" id="A0A1G6XB51"/>
<dbReference type="RefSeq" id="WP_139162815.1">
    <property type="nucleotide sequence ID" value="NZ_FNAC01000053.1"/>
</dbReference>
<dbReference type="EMBL" id="FNAC01000053">
    <property type="protein sequence ID" value="SDD74466.1"/>
    <property type="molecule type" value="Genomic_DNA"/>
</dbReference>
<dbReference type="Proteomes" id="UP000199060">
    <property type="component" value="Unassembled WGS sequence"/>
</dbReference>
<protein>
    <submittedName>
        <fullName evidence="1">Uncharacterized protein</fullName>
    </submittedName>
</protein>
<evidence type="ECO:0000313" key="2">
    <source>
        <dbReference type="Proteomes" id="UP000199060"/>
    </source>
</evidence>
<gene>
    <name evidence="1" type="ORF">SAMN04488104_10532</name>
</gene>
<reference evidence="2" key="1">
    <citation type="submission" date="2016-10" db="EMBL/GenBank/DDBJ databases">
        <authorList>
            <person name="Varghese N."/>
            <person name="Submissions S."/>
        </authorList>
    </citation>
    <scope>NUCLEOTIDE SEQUENCE [LARGE SCALE GENOMIC DNA]</scope>
    <source>
        <strain evidence="2">DSM 23095</strain>
    </source>
</reference>